<organism evidence="2 3">
    <name type="scientific">Chania multitudinisentens RB-25</name>
    <dbReference type="NCBI Taxonomy" id="1441930"/>
    <lineage>
        <taxon>Bacteria</taxon>
        <taxon>Pseudomonadati</taxon>
        <taxon>Pseudomonadota</taxon>
        <taxon>Gammaproteobacteria</taxon>
        <taxon>Enterobacterales</taxon>
        <taxon>Yersiniaceae</taxon>
        <taxon>Chania</taxon>
    </lineage>
</organism>
<gene>
    <name evidence="2" type="ORF">Z042_01365</name>
</gene>
<evidence type="ECO:0000256" key="1">
    <source>
        <dbReference type="SAM" id="SignalP"/>
    </source>
</evidence>
<dbReference type="Proteomes" id="UP000019030">
    <property type="component" value="Chromosome"/>
</dbReference>
<dbReference type="AlphaFoldDB" id="W0LJG1"/>
<dbReference type="RefSeq" id="WP_024911000.1">
    <property type="nucleotide sequence ID" value="NZ_CP007044.2"/>
</dbReference>
<feature type="chain" id="PRO_5004792285" evidence="1">
    <location>
        <begin position="21"/>
        <end position="141"/>
    </location>
</feature>
<dbReference type="EMBL" id="CP007044">
    <property type="protein sequence ID" value="AHG22569.1"/>
    <property type="molecule type" value="Genomic_DNA"/>
</dbReference>
<dbReference type="HOGENOM" id="CLU_1823991_0_0_6"/>
<protein>
    <submittedName>
        <fullName evidence="2">Uncharacterized protein</fullName>
    </submittedName>
</protein>
<dbReference type="PATRIC" id="fig|1441930.4.peg.284"/>
<proteinExistence type="predicted"/>
<name>W0LJG1_9GAMM</name>
<reference evidence="2 3" key="2">
    <citation type="submission" date="2015-03" db="EMBL/GenBank/DDBJ databases">
        <authorList>
            <person name="Chan K.-G."/>
        </authorList>
    </citation>
    <scope>NUCLEOTIDE SEQUENCE [LARGE SCALE GENOMIC DNA]</scope>
    <source>
        <strain evidence="2 3">RB-25</strain>
    </source>
</reference>
<feature type="signal peptide" evidence="1">
    <location>
        <begin position="1"/>
        <end position="20"/>
    </location>
</feature>
<keyword evidence="3" id="KW-1185">Reference proteome</keyword>
<evidence type="ECO:0000313" key="3">
    <source>
        <dbReference type="Proteomes" id="UP000019030"/>
    </source>
</evidence>
<accession>W0LJG1</accession>
<evidence type="ECO:0000313" key="2">
    <source>
        <dbReference type="EMBL" id="AHG22569.1"/>
    </source>
</evidence>
<reference evidence="2 3" key="1">
    <citation type="submission" date="2014-01" db="EMBL/GenBank/DDBJ databases">
        <title>Isolation of Serratia multitudinisentens RB-25 from Ex-Landfill site.</title>
        <authorList>
            <person name="Robson E.H.J."/>
        </authorList>
    </citation>
    <scope>NUCLEOTIDE SEQUENCE [LARGE SCALE GENOMIC DNA]</scope>
    <source>
        <strain evidence="2 3">RB-25</strain>
    </source>
</reference>
<keyword evidence="1" id="KW-0732">Signal</keyword>
<sequence length="141" mass="15267">MKLKLVLSLVAVGFAMNASAKTAVSGYEWADNNLNSCVSMLQSPTVSAKNKDVLIVPGGTCTLSVNAAEKAVIIDNASIQANEKELASLLKKVQPYLDNGFDNTGMKLWSAYYSLDQDNQKIIQVNQVRTGKIAIVKPYLK</sequence>
<dbReference type="KEGG" id="sfo:Z042_01365"/>